<proteinExistence type="predicted"/>
<dbReference type="Gene3D" id="1.10.260.40">
    <property type="entry name" value="lambda repressor-like DNA-binding domains"/>
    <property type="match status" value="1"/>
</dbReference>
<dbReference type="AlphaFoldDB" id="A0A923RRN8"/>
<name>A0A923RRN8_9FIRM</name>
<dbReference type="SUPFAM" id="SSF47413">
    <property type="entry name" value="lambda repressor-like DNA-binding domains"/>
    <property type="match status" value="1"/>
</dbReference>
<dbReference type="EMBL" id="JACOPH010000001">
    <property type="protein sequence ID" value="MBC5712748.1"/>
    <property type="molecule type" value="Genomic_DNA"/>
</dbReference>
<evidence type="ECO:0000313" key="4">
    <source>
        <dbReference type="Proteomes" id="UP000606720"/>
    </source>
</evidence>
<dbReference type="RefSeq" id="WP_186865822.1">
    <property type="nucleotide sequence ID" value="NZ_JACOPH010000001.1"/>
</dbReference>
<dbReference type="Pfam" id="PF01381">
    <property type="entry name" value="HTH_3"/>
    <property type="match status" value="1"/>
</dbReference>
<evidence type="ECO:0000259" key="2">
    <source>
        <dbReference type="PROSITE" id="PS50943"/>
    </source>
</evidence>
<dbReference type="PANTHER" id="PTHR46558:SF11">
    <property type="entry name" value="HTH-TYPE TRANSCRIPTIONAL REGULATOR XRE"/>
    <property type="match status" value="1"/>
</dbReference>
<evidence type="ECO:0000256" key="1">
    <source>
        <dbReference type="ARBA" id="ARBA00023125"/>
    </source>
</evidence>
<organism evidence="3 4">
    <name type="scientific">Roseburia zhanii</name>
    <dbReference type="NCBI Taxonomy" id="2763064"/>
    <lineage>
        <taxon>Bacteria</taxon>
        <taxon>Bacillati</taxon>
        <taxon>Bacillota</taxon>
        <taxon>Clostridia</taxon>
        <taxon>Lachnospirales</taxon>
        <taxon>Lachnospiraceae</taxon>
        <taxon>Roseburia</taxon>
    </lineage>
</organism>
<comment type="caution">
    <text evidence="3">The sequence shown here is derived from an EMBL/GenBank/DDBJ whole genome shotgun (WGS) entry which is preliminary data.</text>
</comment>
<dbReference type="InterPro" id="IPR001387">
    <property type="entry name" value="Cro/C1-type_HTH"/>
</dbReference>
<sequence>MSIGETIKRIRLEKGLTQKQLGKRLNGISQQQIGQWETGKSNPKIETIQKIADALDTDVMAFLDLDTEKYEIKYGSGMTYKGEKLEPYEGYYIDLTDKAKLIDDYETLNKLGKKEALKRVEELTEIPRYTEPDK</sequence>
<keyword evidence="1" id="KW-0238">DNA-binding</keyword>
<feature type="domain" description="HTH cro/C1-type" evidence="2">
    <location>
        <begin position="7"/>
        <end position="62"/>
    </location>
</feature>
<dbReference type="SMART" id="SM00530">
    <property type="entry name" value="HTH_XRE"/>
    <property type="match status" value="1"/>
</dbReference>
<dbReference type="CDD" id="cd00093">
    <property type="entry name" value="HTH_XRE"/>
    <property type="match status" value="1"/>
</dbReference>
<gene>
    <name evidence="3" type="ORF">H8S17_00755</name>
</gene>
<protein>
    <submittedName>
        <fullName evidence="3">Helix-turn-helix transcriptional regulator</fullName>
    </submittedName>
</protein>
<evidence type="ECO:0000313" key="3">
    <source>
        <dbReference type="EMBL" id="MBC5712748.1"/>
    </source>
</evidence>
<dbReference type="GO" id="GO:0003677">
    <property type="term" value="F:DNA binding"/>
    <property type="evidence" value="ECO:0007669"/>
    <property type="project" value="UniProtKB-KW"/>
</dbReference>
<accession>A0A923RRN8</accession>
<dbReference type="Proteomes" id="UP000606720">
    <property type="component" value="Unassembled WGS sequence"/>
</dbReference>
<keyword evidence="4" id="KW-1185">Reference proteome</keyword>
<dbReference type="PANTHER" id="PTHR46558">
    <property type="entry name" value="TRACRIPTIONAL REGULATORY PROTEIN-RELATED-RELATED"/>
    <property type="match status" value="1"/>
</dbReference>
<dbReference type="InterPro" id="IPR010982">
    <property type="entry name" value="Lambda_DNA-bd_dom_sf"/>
</dbReference>
<reference evidence="3" key="1">
    <citation type="submission" date="2020-08" db="EMBL/GenBank/DDBJ databases">
        <title>Genome public.</title>
        <authorList>
            <person name="Liu C."/>
            <person name="Sun Q."/>
        </authorList>
    </citation>
    <scope>NUCLEOTIDE SEQUENCE</scope>
    <source>
        <strain evidence="3">BX1005</strain>
    </source>
</reference>
<dbReference type="PROSITE" id="PS50943">
    <property type="entry name" value="HTH_CROC1"/>
    <property type="match status" value="1"/>
</dbReference>